<feature type="domain" description="Ig-like SoxY" evidence="2">
    <location>
        <begin position="51"/>
        <end position="153"/>
    </location>
</feature>
<dbReference type="Proteomes" id="UP001596270">
    <property type="component" value="Unassembled WGS sequence"/>
</dbReference>
<keyword evidence="4" id="KW-1185">Reference proteome</keyword>
<dbReference type="InterPro" id="IPR038162">
    <property type="entry name" value="SoxY_sf"/>
</dbReference>
<dbReference type="InterPro" id="IPR006311">
    <property type="entry name" value="TAT_signal"/>
</dbReference>
<sequence length="155" mass="15720">MERRDFLASGSGATALALAAASGLSPAYAQNAPGWNKTAFETKSLADAAKAMGATSAPVESKDLILQAPEIAENGAVVRVAAQSNIANTSQISFVVEKNPFALAAAFDIPAGTDASVSTNVKMGQSSNVYALAKAGDKYFYAVKEVKVTLGGCGG</sequence>
<dbReference type="InterPro" id="IPR032711">
    <property type="entry name" value="SoxY"/>
</dbReference>
<reference evidence="4" key="1">
    <citation type="journal article" date="2019" name="Int. J. Syst. Evol. Microbiol.">
        <title>The Global Catalogue of Microorganisms (GCM) 10K type strain sequencing project: providing services to taxonomists for standard genome sequencing and annotation.</title>
        <authorList>
            <consortium name="The Broad Institute Genomics Platform"/>
            <consortium name="The Broad Institute Genome Sequencing Center for Infectious Disease"/>
            <person name="Wu L."/>
            <person name="Ma J."/>
        </authorList>
    </citation>
    <scope>NUCLEOTIDE SEQUENCE [LARGE SCALE GENOMIC DNA]</scope>
    <source>
        <strain evidence="4">CCUG 39402</strain>
    </source>
</reference>
<keyword evidence="1" id="KW-0732">Signal</keyword>
<evidence type="ECO:0000256" key="1">
    <source>
        <dbReference type="SAM" id="SignalP"/>
    </source>
</evidence>
<feature type="signal peptide" evidence="1">
    <location>
        <begin position="1"/>
        <end position="29"/>
    </location>
</feature>
<dbReference type="NCBIfam" id="TIGR04488">
    <property type="entry name" value="SoxY_true_GGCGG"/>
    <property type="match status" value="1"/>
</dbReference>
<gene>
    <name evidence="3" type="primary">soxY</name>
    <name evidence="3" type="ORF">ACFQND_17055</name>
</gene>
<dbReference type="PROSITE" id="PS51318">
    <property type="entry name" value="TAT"/>
    <property type="match status" value="1"/>
</dbReference>
<dbReference type="Gene3D" id="2.60.40.2470">
    <property type="entry name" value="SoxY domain"/>
    <property type="match status" value="1"/>
</dbReference>
<dbReference type="Pfam" id="PF13501">
    <property type="entry name" value="SoxY"/>
    <property type="match status" value="1"/>
</dbReference>
<evidence type="ECO:0000313" key="3">
    <source>
        <dbReference type="EMBL" id="MFC6282934.1"/>
    </source>
</evidence>
<dbReference type="PIRSF" id="PIRSF010312">
    <property type="entry name" value="Sulphur_oxidation_SoxY"/>
    <property type="match status" value="1"/>
</dbReference>
<dbReference type="EMBL" id="JBHSRS010000081">
    <property type="protein sequence ID" value="MFC6282934.1"/>
    <property type="molecule type" value="Genomic_DNA"/>
</dbReference>
<comment type="caution">
    <text evidence="3">The sequence shown here is derived from an EMBL/GenBank/DDBJ whole genome shotgun (WGS) entry which is preliminary data.</text>
</comment>
<name>A0ABW1TZ90_9BURK</name>
<organism evidence="3 4">
    <name type="scientific">Polaromonas aquatica</name>
    <dbReference type="NCBI Taxonomy" id="332657"/>
    <lineage>
        <taxon>Bacteria</taxon>
        <taxon>Pseudomonadati</taxon>
        <taxon>Pseudomonadota</taxon>
        <taxon>Betaproteobacteria</taxon>
        <taxon>Burkholderiales</taxon>
        <taxon>Comamonadaceae</taxon>
        <taxon>Polaromonas</taxon>
    </lineage>
</organism>
<feature type="chain" id="PRO_5046125143" evidence="1">
    <location>
        <begin position="30"/>
        <end position="155"/>
    </location>
</feature>
<accession>A0ABW1TZ90</accession>
<protein>
    <submittedName>
        <fullName evidence="3">Thiosulfate oxidation carrier protein SoxY</fullName>
    </submittedName>
</protein>
<dbReference type="RefSeq" id="WP_371435305.1">
    <property type="nucleotide sequence ID" value="NZ_JBHSRS010000081.1"/>
</dbReference>
<evidence type="ECO:0000259" key="2">
    <source>
        <dbReference type="Pfam" id="PF13501"/>
    </source>
</evidence>
<dbReference type="InterPro" id="IPR016568">
    <property type="entry name" value="Sulphur_oxidation_SoxY"/>
</dbReference>
<proteinExistence type="predicted"/>
<evidence type="ECO:0000313" key="4">
    <source>
        <dbReference type="Proteomes" id="UP001596270"/>
    </source>
</evidence>